<dbReference type="InterPro" id="IPR003607">
    <property type="entry name" value="HD/PDEase_dom"/>
</dbReference>
<dbReference type="InterPro" id="IPR003018">
    <property type="entry name" value="GAF"/>
</dbReference>
<dbReference type="SUPFAM" id="SSF109604">
    <property type="entry name" value="HD-domain/PDEase-like"/>
    <property type="match status" value="2"/>
</dbReference>
<dbReference type="SMART" id="SM00471">
    <property type="entry name" value="HDc"/>
    <property type="match status" value="1"/>
</dbReference>
<dbReference type="InterPro" id="IPR006674">
    <property type="entry name" value="HD_domain"/>
</dbReference>
<dbReference type="Gene3D" id="1.10.3210.10">
    <property type="entry name" value="Hypothetical protein af1432"/>
    <property type="match status" value="2"/>
</dbReference>
<dbReference type="STRING" id="1312852.EG19_03165"/>
<dbReference type="CDD" id="cd00077">
    <property type="entry name" value="HDc"/>
    <property type="match status" value="1"/>
</dbReference>
<dbReference type="SMART" id="SM00065">
    <property type="entry name" value="GAF"/>
    <property type="match status" value="1"/>
</dbReference>
<dbReference type="InterPro" id="IPR037522">
    <property type="entry name" value="HD_GYP_dom"/>
</dbReference>
<keyword evidence="3" id="KW-1185">Reference proteome</keyword>
<organism evidence="2 3">
    <name type="scientific">Thermoanaerobaculum aquaticum</name>
    <dbReference type="NCBI Taxonomy" id="1312852"/>
    <lineage>
        <taxon>Bacteria</taxon>
        <taxon>Pseudomonadati</taxon>
        <taxon>Acidobacteriota</taxon>
        <taxon>Thermoanaerobaculia</taxon>
        <taxon>Thermoanaerobaculales</taxon>
        <taxon>Thermoanaerobaculaceae</taxon>
        <taxon>Thermoanaerobaculum</taxon>
    </lineage>
</organism>
<dbReference type="Proteomes" id="UP000027284">
    <property type="component" value="Unassembled WGS sequence"/>
</dbReference>
<dbReference type="EMBL" id="JMFG01000018">
    <property type="protein sequence ID" value="KDA53728.1"/>
    <property type="molecule type" value="Genomic_DNA"/>
</dbReference>
<feature type="domain" description="HD-GYP" evidence="1">
    <location>
        <begin position="300"/>
        <end position="626"/>
    </location>
</feature>
<reference evidence="2 3" key="1">
    <citation type="submission" date="2014-04" db="EMBL/GenBank/DDBJ databases">
        <title>The Genome Sequence of Thermoanaerobaculum aquaticum MP-01, The First Cultivated Group 23 Acidobacterium.</title>
        <authorList>
            <person name="Stamps B.W."/>
            <person name="Losey N.A."/>
            <person name="Lawson P.A."/>
            <person name="Stevenson B.S."/>
        </authorList>
    </citation>
    <scope>NUCLEOTIDE SEQUENCE [LARGE SCALE GENOMIC DNA]</scope>
    <source>
        <strain evidence="2 3">MP-01</strain>
    </source>
</reference>
<evidence type="ECO:0000313" key="2">
    <source>
        <dbReference type="EMBL" id="KDA53728.1"/>
    </source>
</evidence>
<dbReference type="PROSITE" id="PS51832">
    <property type="entry name" value="HD_GYP"/>
    <property type="match status" value="1"/>
</dbReference>
<dbReference type="RefSeq" id="WP_053335050.1">
    <property type="nucleotide sequence ID" value="NZ_JMFG01000018.1"/>
</dbReference>
<dbReference type="PANTHER" id="PTHR43155">
    <property type="entry name" value="CYCLIC DI-GMP PHOSPHODIESTERASE PA4108-RELATED"/>
    <property type="match status" value="1"/>
</dbReference>
<dbReference type="SUPFAM" id="SSF55781">
    <property type="entry name" value="GAF domain-like"/>
    <property type="match status" value="1"/>
</dbReference>
<dbReference type="OrthoDB" id="9759601at2"/>
<accession>A0A062XSA9</accession>
<dbReference type="InterPro" id="IPR029016">
    <property type="entry name" value="GAF-like_dom_sf"/>
</dbReference>
<protein>
    <recommendedName>
        <fullName evidence="1">HD-GYP domain-containing protein</fullName>
    </recommendedName>
</protein>
<evidence type="ECO:0000259" key="1">
    <source>
        <dbReference type="PROSITE" id="PS51832"/>
    </source>
</evidence>
<evidence type="ECO:0000313" key="3">
    <source>
        <dbReference type="Proteomes" id="UP000027284"/>
    </source>
</evidence>
<sequence>MAQGFYVTPEVAGRSGLSETVIRPGPVAGGSVILTSVDTLKTWAAPLPSGVLWLVLGDPGDGELPVDPFMVLPPHAPASTVQRAVLAALETASLRLKLQDLQSEVHLAQERQLELARIGIALVAERDLERLLERILSSARELVCADAGSLYLLEERDGDKLLHFMLAQNDSVPVAFSAWSVPVDESSMAGYVAASGECVSVEDVRYLAKDAPYHFNPSFDEASGYHTRSLLTVPMATRTGEIVGVLQLINRKRQRQAKITSSAEADRWVVPFSQADVAVIRAMAAQAAVAIENSRLVAEIERLFESFVRASVMAIEQRDPSTRGHSVRVAHYTLGLARAVEQNPPEPYQGLRFSRDDLLQLRYAALLHDFGKVGVREAVLTKPKKLYPERLQLILERFRHARRAQEVMLLRKLLQRLVAMGLPPTAEDLKALEAAVSQMRAEFDEKLAKVLEANEPTVLAESTAGLLQKLSGAQFLGENGEPLPLLTPEELRWLSVPKGSLDEEERREVESHVVHSYQFLLTIPWPRRLARVPEIAYGHHEKLDGRGYPRRLRGEQIPPEVRMMTICDMYDALTAADRPYKKAVNPERALGILEEEVRQGGLDRDLFRVFLEAKIYASPPPQDAWS</sequence>
<dbReference type="AlphaFoldDB" id="A0A062XSA9"/>
<dbReference type="Pfam" id="PF13487">
    <property type="entry name" value="HD_5"/>
    <property type="match status" value="1"/>
</dbReference>
<dbReference type="PANTHER" id="PTHR43155:SF2">
    <property type="entry name" value="CYCLIC DI-GMP PHOSPHODIESTERASE PA4108"/>
    <property type="match status" value="1"/>
</dbReference>
<comment type="caution">
    <text evidence="2">The sequence shown here is derived from an EMBL/GenBank/DDBJ whole genome shotgun (WGS) entry which is preliminary data.</text>
</comment>
<dbReference type="Pfam" id="PF01590">
    <property type="entry name" value="GAF"/>
    <property type="match status" value="1"/>
</dbReference>
<dbReference type="Gene3D" id="3.30.450.40">
    <property type="match status" value="1"/>
</dbReference>
<name>A0A062XSA9_9BACT</name>
<gene>
    <name evidence="2" type="ORF">EG19_03165</name>
</gene>
<dbReference type="Pfam" id="PF01966">
    <property type="entry name" value="HD"/>
    <property type="match status" value="1"/>
</dbReference>
<proteinExistence type="predicted"/>